<evidence type="ECO:0000256" key="2">
    <source>
        <dbReference type="SAM" id="SignalP"/>
    </source>
</evidence>
<sequence length="197" mass="20621">MSRLQRITVSALSLGLVSLLGACSLGGSDTDAEAQETAAAQQSGGGEGEQGEGSPGSAGLDPNNLPDPISSQEVPATVEGDPDATMTIDFYGLERNGETLVGQFGFTVNADSDRPRWLYHYLSDSGWHPYLLDTQNLRKHSVIGDTHSRAQTAYQGAKFAPGQTFYAFAVFAAPEDADSVSVLAVEGASLVTDVPVP</sequence>
<name>A0A2H1L3L2_9MICO</name>
<dbReference type="Proteomes" id="UP000234462">
    <property type="component" value="Unassembled WGS sequence"/>
</dbReference>
<feature type="compositionally biased region" description="Gly residues" evidence="1">
    <location>
        <begin position="43"/>
        <end position="56"/>
    </location>
</feature>
<dbReference type="PROSITE" id="PS51257">
    <property type="entry name" value="PROKAR_LIPOPROTEIN"/>
    <property type="match status" value="1"/>
</dbReference>
<dbReference type="EMBL" id="FXZM01000004">
    <property type="protein sequence ID" value="SMY11429.1"/>
    <property type="molecule type" value="Genomic_DNA"/>
</dbReference>
<evidence type="ECO:0000256" key="1">
    <source>
        <dbReference type="SAM" id="MobiDB-lite"/>
    </source>
</evidence>
<dbReference type="AlphaFoldDB" id="A0A2H1L3L2"/>
<organism evidence="3 4">
    <name type="scientific">Brevibacterium jeotgali</name>
    <dbReference type="NCBI Taxonomy" id="1262550"/>
    <lineage>
        <taxon>Bacteria</taxon>
        <taxon>Bacillati</taxon>
        <taxon>Actinomycetota</taxon>
        <taxon>Actinomycetes</taxon>
        <taxon>Micrococcales</taxon>
        <taxon>Brevibacteriaceae</taxon>
        <taxon>Brevibacterium</taxon>
    </lineage>
</organism>
<feature type="chain" id="PRO_5038442313" evidence="2">
    <location>
        <begin position="23"/>
        <end position="197"/>
    </location>
</feature>
<evidence type="ECO:0000313" key="3">
    <source>
        <dbReference type="EMBL" id="SMY11429.1"/>
    </source>
</evidence>
<feature type="signal peptide" evidence="2">
    <location>
        <begin position="1"/>
        <end position="22"/>
    </location>
</feature>
<protein>
    <submittedName>
        <fullName evidence="3">Uncharacterized protein</fullName>
    </submittedName>
</protein>
<evidence type="ECO:0000313" key="4">
    <source>
        <dbReference type="Proteomes" id="UP000234462"/>
    </source>
</evidence>
<reference evidence="4" key="1">
    <citation type="submission" date="2017-03" db="EMBL/GenBank/DDBJ databases">
        <authorList>
            <person name="Monnet C."/>
        </authorList>
    </citation>
    <scope>NUCLEOTIDE SEQUENCE [LARGE SCALE GENOMIC DNA]</scope>
    <source>
        <strain evidence="4">SJ5-8</strain>
    </source>
</reference>
<feature type="region of interest" description="Disordered" evidence="1">
    <location>
        <begin position="29"/>
        <end position="83"/>
    </location>
</feature>
<accession>A0A2H1L3L2</accession>
<dbReference type="OrthoDB" id="4794171at2"/>
<dbReference type="RefSeq" id="WP_101588309.1">
    <property type="nucleotide sequence ID" value="NZ_FXZM01000004.1"/>
</dbReference>
<keyword evidence="2" id="KW-0732">Signal</keyword>
<keyword evidence="4" id="KW-1185">Reference proteome</keyword>
<gene>
    <name evidence="3" type="ORF">BJEO58_01014</name>
</gene>
<proteinExistence type="predicted"/>